<dbReference type="FunCoup" id="A0A1D8PEB6">
    <property type="interactions" value="233"/>
</dbReference>
<dbReference type="AlphaFoldDB" id="A0A1D8PEB6"/>
<evidence type="ECO:0000256" key="2">
    <source>
        <dbReference type="ARBA" id="ARBA00010239"/>
    </source>
</evidence>
<dbReference type="CGD" id="CAL0000186865">
    <property type="gene designation" value="SFH1"/>
</dbReference>
<reference evidence="7 8" key="1">
    <citation type="journal article" date="2004" name="Proc. Natl. Acad. Sci. U.S.A.">
        <title>The diploid genome sequence of Candida albicans.</title>
        <authorList>
            <person name="Jones T."/>
            <person name="Federspiel N.A."/>
            <person name="Chibana H."/>
            <person name="Dungan J."/>
            <person name="Kalman S."/>
            <person name="Magee B.B."/>
            <person name="Newport G."/>
            <person name="Thorstenson Y.R."/>
            <person name="Agabian N."/>
            <person name="Magee P.T."/>
            <person name="Davis R.W."/>
            <person name="Scherer S."/>
        </authorList>
    </citation>
    <scope>NUCLEOTIDE SEQUENCE [LARGE SCALE GENOMIC DNA]</scope>
    <source>
        <strain evidence="8">SC5314 / ATCC MYA-2876</strain>
    </source>
</reference>
<dbReference type="STRING" id="237561.A0A1D8PEB6"/>
<dbReference type="GO" id="GO:0034080">
    <property type="term" value="P:CENP-A containing chromatin assembly"/>
    <property type="evidence" value="ECO:0007669"/>
    <property type="project" value="EnsemblFungi"/>
</dbReference>
<protein>
    <recommendedName>
        <fullName evidence="9">Chromatin structure-remodeling complex subunit SFH1</fullName>
    </recommendedName>
</protein>
<name>A0A1D8PEB6_CANAL</name>
<dbReference type="GO" id="GO:0000228">
    <property type="term" value="C:nuclear chromosome"/>
    <property type="evidence" value="ECO:0007669"/>
    <property type="project" value="InterPro"/>
</dbReference>
<reference evidence="7 8" key="2">
    <citation type="journal article" date="2007" name="Genome Biol.">
        <title>Assembly of the Candida albicans genome into sixteen supercontigs aligned on the eight chromosomes.</title>
        <authorList>
            <person name="van het Hoog M."/>
            <person name="Rast T.J."/>
            <person name="Martchenko M."/>
            <person name="Grindle S."/>
            <person name="Dignard D."/>
            <person name="Hogues H."/>
            <person name="Cuomo C."/>
            <person name="Berriman M."/>
            <person name="Scherer S."/>
            <person name="Magee B.B."/>
            <person name="Whiteway M."/>
            <person name="Chibana H."/>
            <person name="Nantel A."/>
            <person name="Magee P.T."/>
        </authorList>
    </citation>
    <scope>GENOME REANNOTATION</scope>
    <source>
        <strain evidence="8">SC5314 / ATCC MYA-2876</strain>
    </source>
</reference>
<dbReference type="OrthoDB" id="10258327at2759"/>
<dbReference type="KEGG" id="cal:CAALFM_C108160WA"/>
<keyword evidence="4" id="KW-0804">Transcription</keyword>
<evidence type="ECO:0000313" key="7">
    <source>
        <dbReference type="EMBL" id="AOW26456.1"/>
    </source>
</evidence>
<dbReference type="GO" id="GO:0006337">
    <property type="term" value="P:nucleosome disassembly"/>
    <property type="evidence" value="ECO:0007669"/>
    <property type="project" value="EnsemblFungi"/>
</dbReference>
<proteinExistence type="inferred from homology"/>
<evidence type="ECO:0000313" key="6">
    <source>
        <dbReference type="CGD" id="CAL0000186865"/>
    </source>
</evidence>
<dbReference type="GO" id="GO:0000086">
    <property type="term" value="P:G2/M transition of mitotic cell cycle"/>
    <property type="evidence" value="ECO:0007669"/>
    <property type="project" value="EnsemblFungi"/>
</dbReference>
<dbReference type="EMBL" id="CP017623">
    <property type="protein sequence ID" value="AOW26456.1"/>
    <property type="molecule type" value="Genomic_DNA"/>
</dbReference>
<evidence type="ECO:0008006" key="9">
    <source>
        <dbReference type="Google" id="ProtNLM"/>
    </source>
</evidence>
<dbReference type="GO" id="GO:0016586">
    <property type="term" value="C:RSC-type complex"/>
    <property type="evidence" value="ECO:0000314"/>
    <property type="project" value="CGD"/>
</dbReference>
<dbReference type="SMR" id="A0A1D8PEB6"/>
<dbReference type="RefSeq" id="XP_717630.2">
    <property type="nucleotide sequence ID" value="XM_712537.2"/>
</dbReference>
<reference evidence="7 8" key="3">
    <citation type="journal article" date="2013" name="Genome Biol.">
        <title>Assembly of a phased diploid Candida albicans genome facilitates allele-specific measurements and provides a simple model for repeat and indel structure.</title>
        <authorList>
            <person name="Muzzey D."/>
            <person name="Schwartz K."/>
            <person name="Weissman J.S."/>
            <person name="Sherlock G."/>
        </authorList>
    </citation>
    <scope>NUCLEOTIDE SEQUENCE [LARGE SCALE GENOMIC DNA]</scope>
    <source>
        <strain evidence="8">SC5314 / ATCC MYA-2876</strain>
    </source>
</reference>
<accession>A0A1D8PEB6</accession>
<dbReference type="GO" id="GO:0006368">
    <property type="term" value="P:transcription elongation by RNA polymerase II"/>
    <property type="evidence" value="ECO:0007669"/>
    <property type="project" value="EnsemblFungi"/>
</dbReference>
<comment type="similarity">
    <text evidence="2">Belongs to the SNF5 family.</text>
</comment>
<dbReference type="GeneID" id="3640733"/>
<evidence type="ECO:0000256" key="1">
    <source>
        <dbReference type="ARBA" id="ARBA00004123"/>
    </source>
</evidence>
<dbReference type="Proteomes" id="UP000000559">
    <property type="component" value="Chromosome 1"/>
</dbReference>
<sequence>MATSQELTADIQALATSFPKRLANDSDNSLLINVAPTGRQAKRHIQQINYSEEFGDDLDFDEFPSSTPGTRSLNENKAQIEAQRYSLAKNTPTPKRILEKPVLSELVEKPVVLIPIKIMIENLNTNQKLIDSFMWNLNESLITPTEFAEIVCSDLDLPFSMAAQIADSINQQIEEYSYASNLQLPNKGPYNVTIDLSVNLNKQLYQDRFEWDMNQNEVTPEIFAEIVVADLGLSLEFKNAISHALHEIIIRVKKEVIDGTFNNEMHNLHLVKGIMFEQGIRIFTENSVQNGNDRWEPLVEVLTSSEIERRENERVRNLRRLKRENMRRDYDDHSRRRQAGKRRYDELEGAWV</sequence>
<dbReference type="InterPro" id="IPR006939">
    <property type="entry name" value="SNF5"/>
</dbReference>
<gene>
    <name evidence="6" type="primary">SFH1</name>
    <name evidence="7" type="ordered locus">CAALFM_C108160WA</name>
    <name evidence="6" type="ordered locus">orf19.12559</name>
</gene>
<dbReference type="PANTHER" id="PTHR10019">
    <property type="entry name" value="SNF5"/>
    <property type="match status" value="1"/>
</dbReference>
<dbReference type="GO" id="GO:0003712">
    <property type="term" value="F:transcription coregulator activity"/>
    <property type="evidence" value="ECO:0000318"/>
    <property type="project" value="GO_Central"/>
</dbReference>
<dbReference type="GO" id="GO:0006357">
    <property type="term" value="P:regulation of transcription by RNA polymerase II"/>
    <property type="evidence" value="ECO:0000318"/>
    <property type="project" value="GO_Central"/>
</dbReference>
<dbReference type="GO" id="GO:0005634">
    <property type="term" value="C:nucleus"/>
    <property type="evidence" value="ECO:0000318"/>
    <property type="project" value="GO_Central"/>
</dbReference>
<keyword evidence="5" id="KW-0539">Nucleus</keyword>
<dbReference type="InParanoid" id="A0A1D8PEB6"/>
<keyword evidence="8" id="KW-1185">Reference proteome</keyword>
<comment type="subcellular location">
    <subcellularLocation>
        <location evidence="1">Nucleus</location>
    </subcellularLocation>
</comment>
<evidence type="ECO:0000256" key="3">
    <source>
        <dbReference type="ARBA" id="ARBA00023015"/>
    </source>
</evidence>
<organism evidence="7 8">
    <name type="scientific">Candida albicans (strain SC5314 / ATCC MYA-2876)</name>
    <name type="common">Yeast</name>
    <dbReference type="NCBI Taxonomy" id="237561"/>
    <lineage>
        <taxon>Eukaryota</taxon>
        <taxon>Fungi</taxon>
        <taxon>Dikarya</taxon>
        <taxon>Ascomycota</taxon>
        <taxon>Saccharomycotina</taxon>
        <taxon>Pichiomycetes</taxon>
        <taxon>Debaryomycetaceae</taxon>
        <taxon>Candida/Lodderomyces clade</taxon>
        <taxon>Candida</taxon>
    </lineage>
</organism>
<dbReference type="GO" id="GO:0007059">
    <property type="term" value="P:chromosome segregation"/>
    <property type="evidence" value="ECO:0007669"/>
    <property type="project" value="EnsemblFungi"/>
</dbReference>
<dbReference type="VEuPathDB" id="FungiDB:C1_08160W_A"/>
<dbReference type="GO" id="GO:0033262">
    <property type="term" value="P:regulation of nuclear cell cycle DNA replication"/>
    <property type="evidence" value="ECO:0007669"/>
    <property type="project" value="EnsemblFungi"/>
</dbReference>
<dbReference type="eggNOG" id="KOG1649">
    <property type="taxonomic scope" value="Eukaryota"/>
</dbReference>
<evidence type="ECO:0000313" key="8">
    <source>
        <dbReference type="Proteomes" id="UP000000559"/>
    </source>
</evidence>
<keyword evidence="3" id="KW-0805">Transcription regulation</keyword>
<dbReference type="GO" id="GO:0006302">
    <property type="term" value="P:double-strand break repair"/>
    <property type="evidence" value="ECO:0007669"/>
    <property type="project" value="EnsemblFungi"/>
</dbReference>
<dbReference type="GO" id="GO:0006338">
    <property type="term" value="P:chromatin remodeling"/>
    <property type="evidence" value="ECO:0000318"/>
    <property type="project" value="GO_Central"/>
</dbReference>
<evidence type="ECO:0000256" key="5">
    <source>
        <dbReference type="ARBA" id="ARBA00023242"/>
    </source>
</evidence>
<dbReference type="GO" id="GO:0031491">
    <property type="term" value="F:nucleosome binding"/>
    <property type="evidence" value="ECO:0007669"/>
    <property type="project" value="EnsemblFungi"/>
</dbReference>
<evidence type="ECO:0000256" key="4">
    <source>
        <dbReference type="ARBA" id="ARBA00023163"/>
    </source>
</evidence>
<dbReference type="Pfam" id="PF04855">
    <property type="entry name" value="SNF5"/>
    <property type="match status" value="1"/>
</dbReference>